<feature type="compositionally biased region" description="Basic and acidic residues" evidence="1">
    <location>
        <begin position="341"/>
        <end position="355"/>
    </location>
</feature>
<evidence type="ECO:0000256" key="1">
    <source>
        <dbReference type="SAM" id="MobiDB-lite"/>
    </source>
</evidence>
<dbReference type="Proteomes" id="UP000287224">
    <property type="component" value="Unassembled WGS sequence"/>
</dbReference>
<dbReference type="OrthoDB" id="109735at2"/>
<dbReference type="Gene3D" id="3.40.50.720">
    <property type="entry name" value="NAD(P)-binding Rossmann-like Domain"/>
    <property type="match status" value="1"/>
</dbReference>
<evidence type="ECO:0000313" key="4">
    <source>
        <dbReference type="Proteomes" id="UP000287224"/>
    </source>
</evidence>
<proteinExistence type="predicted"/>
<protein>
    <submittedName>
        <fullName evidence="3">Nucleotide-diphosphate-sugar epimerase</fullName>
    </submittedName>
</protein>
<dbReference type="Gene3D" id="3.90.25.10">
    <property type="entry name" value="UDP-galactose 4-epimerase, domain 1"/>
    <property type="match status" value="1"/>
</dbReference>
<feature type="domain" description="NAD(P)-binding" evidence="2">
    <location>
        <begin position="11"/>
        <end position="96"/>
    </location>
</feature>
<name>A0A401ZMT3_9CHLR</name>
<dbReference type="PANTHER" id="PTHR43162:SF1">
    <property type="entry name" value="PRESTALK A DIFFERENTIATION PROTEIN A"/>
    <property type="match status" value="1"/>
</dbReference>
<dbReference type="SUPFAM" id="SSF51735">
    <property type="entry name" value="NAD(P)-binding Rossmann-fold domains"/>
    <property type="match status" value="1"/>
</dbReference>
<sequence length="364" mass="39975">MSKPRILVLTAAGRTGMPIVLQLLSEGFPITAFVHQADQRSEHLKAKGADIVVGSLTDINDMRTAMAGGRRAYFCVPNEAGYLKAAAIFTVVAAEQQLESAVAMSQWLSNPNHPSIHTREGWLADRLFALLPGTAVTFINPGFFADNEMQVLPFAAQFGQLSLPYGFGLNAPPSNEDMACVVAEILTRPEGHAGKTYRPTGPKLLSPQEIAATLGKVLERKVTYRNAPMWMVSKVMRGRLSLYALAAYSQYVIDYQKNTFGVNAPTDVVRRITGREAEDFETIARRYVATTPEVRPGFAIQFKLMLGMIISLLRPAPKTVPHLALDEFSDGSHVVFSADSPEWHQSHEPQGHEPSAEQPAFRLL</sequence>
<feature type="region of interest" description="Disordered" evidence="1">
    <location>
        <begin position="340"/>
        <end position="364"/>
    </location>
</feature>
<dbReference type="RefSeq" id="WP_126600476.1">
    <property type="nucleotide sequence ID" value="NZ_BIFQ01000002.1"/>
</dbReference>
<dbReference type="InterPro" id="IPR036291">
    <property type="entry name" value="NAD(P)-bd_dom_sf"/>
</dbReference>
<dbReference type="InterPro" id="IPR016040">
    <property type="entry name" value="NAD(P)-bd_dom"/>
</dbReference>
<dbReference type="Pfam" id="PF13460">
    <property type="entry name" value="NAD_binding_10"/>
    <property type="match status" value="1"/>
</dbReference>
<evidence type="ECO:0000313" key="3">
    <source>
        <dbReference type="EMBL" id="GCE08134.1"/>
    </source>
</evidence>
<evidence type="ECO:0000259" key="2">
    <source>
        <dbReference type="Pfam" id="PF13460"/>
    </source>
</evidence>
<reference evidence="4" key="1">
    <citation type="submission" date="2018-12" db="EMBL/GenBank/DDBJ databases">
        <title>Tengunoibacter tsumagoiensis gen. nov., sp. nov., Dictyobacter kobayashii sp. nov., D. alpinus sp. nov., and D. joshuensis sp. nov. and description of Dictyobacteraceae fam. nov. within the order Ktedonobacterales isolated from Tengu-no-mugimeshi.</title>
        <authorList>
            <person name="Wang C.M."/>
            <person name="Zheng Y."/>
            <person name="Sakai Y."/>
            <person name="Toyoda A."/>
            <person name="Minakuchi Y."/>
            <person name="Abe K."/>
            <person name="Yokota A."/>
            <person name="Yabe S."/>
        </authorList>
    </citation>
    <scope>NUCLEOTIDE SEQUENCE [LARGE SCALE GENOMIC DNA]</scope>
    <source>
        <strain evidence="4">S-27</strain>
    </source>
</reference>
<dbReference type="EMBL" id="BIFQ01000002">
    <property type="protein sequence ID" value="GCE08134.1"/>
    <property type="molecule type" value="Genomic_DNA"/>
</dbReference>
<dbReference type="PANTHER" id="PTHR43162">
    <property type="match status" value="1"/>
</dbReference>
<organism evidence="3 4">
    <name type="scientific">Dictyobacter aurantiacus</name>
    <dbReference type="NCBI Taxonomy" id="1936993"/>
    <lineage>
        <taxon>Bacteria</taxon>
        <taxon>Bacillati</taxon>
        <taxon>Chloroflexota</taxon>
        <taxon>Ktedonobacteria</taxon>
        <taxon>Ktedonobacterales</taxon>
        <taxon>Dictyobacteraceae</taxon>
        <taxon>Dictyobacter</taxon>
    </lineage>
</organism>
<gene>
    <name evidence="3" type="ORF">KDAU_54630</name>
</gene>
<comment type="caution">
    <text evidence="3">The sequence shown here is derived from an EMBL/GenBank/DDBJ whole genome shotgun (WGS) entry which is preliminary data.</text>
</comment>
<dbReference type="InterPro" id="IPR051604">
    <property type="entry name" value="Ergot_Alk_Oxidoreductase"/>
</dbReference>
<accession>A0A401ZMT3</accession>
<keyword evidence="4" id="KW-1185">Reference proteome</keyword>
<dbReference type="AlphaFoldDB" id="A0A401ZMT3"/>